<dbReference type="GO" id="GO:0016887">
    <property type="term" value="F:ATP hydrolysis activity"/>
    <property type="evidence" value="ECO:0007669"/>
    <property type="project" value="InterPro"/>
</dbReference>
<evidence type="ECO:0000313" key="7">
    <source>
        <dbReference type="Proteomes" id="UP001238163"/>
    </source>
</evidence>
<proteinExistence type="predicted"/>
<evidence type="ECO:0000313" key="6">
    <source>
        <dbReference type="EMBL" id="MDQ0291834.1"/>
    </source>
</evidence>
<dbReference type="Proteomes" id="UP001238163">
    <property type="component" value="Unassembled WGS sequence"/>
</dbReference>
<evidence type="ECO:0000256" key="3">
    <source>
        <dbReference type="ARBA" id="ARBA00022741"/>
    </source>
</evidence>
<protein>
    <submittedName>
        <fullName evidence="6">Ribose transport system ATP-binding protein</fullName>
    </submittedName>
</protein>
<accession>A0AAE4APZ4</accession>
<dbReference type="InterPro" id="IPR003593">
    <property type="entry name" value="AAA+_ATPase"/>
</dbReference>
<dbReference type="PROSITE" id="PS00211">
    <property type="entry name" value="ABC_TRANSPORTER_1"/>
    <property type="match status" value="1"/>
</dbReference>
<dbReference type="EMBL" id="JAUSVL010000001">
    <property type="protein sequence ID" value="MDQ0291834.1"/>
    <property type="molecule type" value="Genomic_DNA"/>
</dbReference>
<dbReference type="CDD" id="cd03216">
    <property type="entry name" value="ABC_Carb_Monos_I"/>
    <property type="match status" value="1"/>
</dbReference>
<dbReference type="InterPro" id="IPR027417">
    <property type="entry name" value="P-loop_NTPase"/>
</dbReference>
<keyword evidence="2" id="KW-0677">Repeat</keyword>
<comment type="caution">
    <text evidence="6">The sequence shown here is derived from an EMBL/GenBank/DDBJ whole genome shotgun (WGS) entry which is preliminary data.</text>
</comment>
<dbReference type="InterPro" id="IPR050107">
    <property type="entry name" value="ABC_carbohydrate_import_ATPase"/>
</dbReference>
<name>A0AAE4APZ4_9BACT</name>
<dbReference type="Pfam" id="PF00005">
    <property type="entry name" value="ABC_tran"/>
    <property type="match status" value="2"/>
</dbReference>
<keyword evidence="3" id="KW-0547">Nucleotide-binding</keyword>
<keyword evidence="4 6" id="KW-0067">ATP-binding</keyword>
<dbReference type="Gene3D" id="3.40.50.300">
    <property type="entry name" value="P-loop containing nucleotide triphosphate hydrolases"/>
    <property type="match status" value="2"/>
</dbReference>
<dbReference type="PANTHER" id="PTHR43790">
    <property type="entry name" value="CARBOHYDRATE TRANSPORT ATP-BINDING PROTEIN MG119-RELATED"/>
    <property type="match status" value="1"/>
</dbReference>
<reference evidence="6" key="1">
    <citation type="submission" date="2023-07" db="EMBL/GenBank/DDBJ databases">
        <title>Genomic Encyclopedia of Type Strains, Phase IV (KMG-IV): sequencing the most valuable type-strain genomes for metagenomic binning, comparative biology and taxonomic classification.</title>
        <authorList>
            <person name="Goeker M."/>
        </authorList>
    </citation>
    <scope>NUCLEOTIDE SEQUENCE</scope>
    <source>
        <strain evidence="6">DSM 24202</strain>
    </source>
</reference>
<evidence type="ECO:0000256" key="2">
    <source>
        <dbReference type="ARBA" id="ARBA00022737"/>
    </source>
</evidence>
<evidence type="ECO:0000256" key="4">
    <source>
        <dbReference type="ARBA" id="ARBA00022840"/>
    </source>
</evidence>
<dbReference type="AlphaFoldDB" id="A0AAE4APZ4"/>
<dbReference type="CDD" id="cd03215">
    <property type="entry name" value="ABC_Carb_Monos_II"/>
    <property type="match status" value="1"/>
</dbReference>
<evidence type="ECO:0000259" key="5">
    <source>
        <dbReference type="PROSITE" id="PS50893"/>
    </source>
</evidence>
<evidence type="ECO:0000256" key="1">
    <source>
        <dbReference type="ARBA" id="ARBA00022448"/>
    </source>
</evidence>
<dbReference type="PANTHER" id="PTHR43790:SF9">
    <property type="entry name" value="GALACTOFURANOSE TRANSPORTER ATP-BINDING PROTEIN YTFR"/>
    <property type="match status" value="1"/>
</dbReference>
<feature type="domain" description="ABC transporter" evidence="5">
    <location>
        <begin position="259"/>
        <end position="501"/>
    </location>
</feature>
<dbReference type="PROSITE" id="PS50893">
    <property type="entry name" value="ABC_TRANSPORTER_2"/>
    <property type="match status" value="2"/>
</dbReference>
<organism evidence="6 7">
    <name type="scientific">Oligosphaera ethanolica</name>
    <dbReference type="NCBI Taxonomy" id="760260"/>
    <lineage>
        <taxon>Bacteria</taxon>
        <taxon>Pseudomonadati</taxon>
        <taxon>Lentisphaerota</taxon>
        <taxon>Oligosphaeria</taxon>
        <taxon>Oligosphaerales</taxon>
        <taxon>Oligosphaeraceae</taxon>
        <taxon>Oligosphaera</taxon>
    </lineage>
</organism>
<sequence>MPEKAAAILLETDSLAKAYDGVPVLSGISIQVRPGIILGIIGENGAGKSTFTKCLNGMTQPSGGRVVFLGEELRDLSVAGAIAKGIVTIPQEFNLVSDLNVYENIFLGHEPRYAWGLLDRPAMRAKARELLSTLNAQLDPERRIATLSVAEKQMVEIAKALTSPCRLLIMDEPTTVLNQREVATLFTVMRRLRNQGTSILYISHKLKEVRDICDEVVVLRDGQFISHDPASALDEAEMARRMVGRDMSQLFPPKGAPPADAECILDVRGLRVTGLLHDVSFSLRRGEILGFAGLVGSGRTELAETLYGLHPVQSGSITLFGRPYRPASPAQAIAAGLAYLSEDRQGSGVLVDFSVANNVTLSSLRQYCRPFISKSRENARARHYIDAFHIKAPGYDAPLRSLSGGNQQKVAIAKGLDTAPKLFIFDEPTRGIDINAKSEVYAFIRRLVDQGISCLLISSDLEEVIGMCSRIAVMRAGSIAGEVSGDHINEEEIMYLATGVK</sequence>
<dbReference type="SUPFAM" id="SSF52540">
    <property type="entry name" value="P-loop containing nucleoside triphosphate hydrolases"/>
    <property type="match status" value="2"/>
</dbReference>
<feature type="domain" description="ABC transporter" evidence="5">
    <location>
        <begin position="10"/>
        <end position="246"/>
    </location>
</feature>
<dbReference type="InterPro" id="IPR003439">
    <property type="entry name" value="ABC_transporter-like_ATP-bd"/>
</dbReference>
<dbReference type="SMART" id="SM00382">
    <property type="entry name" value="AAA"/>
    <property type="match status" value="2"/>
</dbReference>
<gene>
    <name evidence="6" type="ORF">J3R75_003941</name>
</gene>
<dbReference type="InterPro" id="IPR017871">
    <property type="entry name" value="ABC_transporter-like_CS"/>
</dbReference>
<keyword evidence="7" id="KW-1185">Reference proteome</keyword>
<dbReference type="RefSeq" id="WP_307265197.1">
    <property type="nucleotide sequence ID" value="NZ_JAUSVL010000001.1"/>
</dbReference>
<dbReference type="GO" id="GO:0005524">
    <property type="term" value="F:ATP binding"/>
    <property type="evidence" value="ECO:0007669"/>
    <property type="project" value="UniProtKB-KW"/>
</dbReference>
<keyword evidence="1" id="KW-0813">Transport</keyword>